<dbReference type="Pfam" id="PF00563">
    <property type="entry name" value="EAL"/>
    <property type="match status" value="1"/>
</dbReference>
<dbReference type="SUPFAM" id="SSF55785">
    <property type="entry name" value="PYP-like sensor domain (PAS domain)"/>
    <property type="match status" value="2"/>
</dbReference>
<dbReference type="SUPFAM" id="SSF55073">
    <property type="entry name" value="Nucleotide cyclase"/>
    <property type="match status" value="1"/>
</dbReference>
<dbReference type="PANTHER" id="PTHR44757:SF2">
    <property type="entry name" value="BIOFILM ARCHITECTURE MAINTENANCE PROTEIN MBAA"/>
    <property type="match status" value="1"/>
</dbReference>
<keyword evidence="14" id="KW-1185">Reference proteome</keyword>
<dbReference type="GO" id="GO:0005524">
    <property type="term" value="F:ATP binding"/>
    <property type="evidence" value="ECO:0007669"/>
    <property type="project" value="UniProtKB-KW"/>
</dbReference>
<dbReference type="GO" id="GO:0004673">
    <property type="term" value="F:protein histidine kinase activity"/>
    <property type="evidence" value="ECO:0007669"/>
    <property type="project" value="UniProtKB-EC"/>
</dbReference>
<evidence type="ECO:0000256" key="3">
    <source>
        <dbReference type="ARBA" id="ARBA00022679"/>
    </source>
</evidence>
<proteinExistence type="predicted"/>
<evidence type="ECO:0000256" key="6">
    <source>
        <dbReference type="ARBA" id="ARBA00022840"/>
    </source>
</evidence>
<dbReference type="Gene3D" id="3.20.20.450">
    <property type="entry name" value="EAL domain"/>
    <property type="match status" value="1"/>
</dbReference>
<dbReference type="InterPro" id="IPR000014">
    <property type="entry name" value="PAS"/>
</dbReference>
<dbReference type="SUPFAM" id="SSF141868">
    <property type="entry name" value="EAL domain-like"/>
    <property type="match status" value="1"/>
</dbReference>
<dbReference type="EMBL" id="CP012401">
    <property type="protein sequence ID" value="ALG71767.1"/>
    <property type="molecule type" value="Genomic_DNA"/>
</dbReference>
<dbReference type="Gene3D" id="3.30.70.270">
    <property type="match status" value="1"/>
</dbReference>
<keyword evidence="3" id="KW-0808">Transferase</keyword>
<feature type="compositionally biased region" description="Gly residues" evidence="9">
    <location>
        <begin position="23"/>
        <end position="33"/>
    </location>
</feature>
<dbReference type="InterPro" id="IPR013767">
    <property type="entry name" value="PAS_fold"/>
</dbReference>
<keyword evidence="5" id="KW-0418">Kinase</keyword>
<feature type="domain" description="PAS" evidence="10">
    <location>
        <begin position="169"/>
        <end position="221"/>
    </location>
</feature>
<dbReference type="Pfam" id="PF00989">
    <property type="entry name" value="PAS"/>
    <property type="match status" value="1"/>
</dbReference>
<keyword evidence="4" id="KW-0547">Nucleotide-binding</keyword>
<evidence type="ECO:0000256" key="4">
    <source>
        <dbReference type="ARBA" id="ARBA00022741"/>
    </source>
</evidence>
<dbReference type="PANTHER" id="PTHR44757">
    <property type="entry name" value="DIGUANYLATE CYCLASE DGCP"/>
    <property type="match status" value="1"/>
</dbReference>
<evidence type="ECO:0000256" key="8">
    <source>
        <dbReference type="ARBA" id="ARBA00070616"/>
    </source>
</evidence>
<dbReference type="CDD" id="cd01949">
    <property type="entry name" value="GGDEF"/>
    <property type="match status" value="1"/>
</dbReference>
<feature type="domain" description="GGDEF" evidence="12">
    <location>
        <begin position="344"/>
        <end position="476"/>
    </location>
</feature>
<evidence type="ECO:0000259" key="12">
    <source>
        <dbReference type="PROSITE" id="PS50887"/>
    </source>
</evidence>
<dbReference type="InterPro" id="IPR029787">
    <property type="entry name" value="Nucleotide_cyclase"/>
</dbReference>
<dbReference type="InterPro" id="IPR001633">
    <property type="entry name" value="EAL_dom"/>
</dbReference>
<name>A0AAC8ZU56_9PROT</name>
<dbReference type="CDD" id="cd01948">
    <property type="entry name" value="EAL"/>
    <property type="match status" value="1"/>
</dbReference>
<dbReference type="PROSITE" id="PS50112">
    <property type="entry name" value="PAS"/>
    <property type="match status" value="1"/>
</dbReference>
<accession>A0AAC8ZU56</accession>
<dbReference type="KEGG" id="ati:AL072_13540"/>
<dbReference type="FunFam" id="3.30.450.20:FF:000060">
    <property type="entry name" value="Sensor protein FixL"/>
    <property type="match status" value="1"/>
</dbReference>
<dbReference type="EC" id="2.7.13.3" evidence="2"/>
<dbReference type="AlphaFoldDB" id="A0AAC8ZU56"/>
<evidence type="ECO:0000256" key="1">
    <source>
        <dbReference type="ARBA" id="ARBA00000085"/>
    </source>
</evidence>
<dbReference type="InterPro" id="IPR035965">
    <property type="entry name" value="PAS-like_dom_sf"/>
</dbReference>
<dbReference type="SMART" id="SM00091">
    <property type="entry name" value="PAS"/>
    <property type="match status" value="2"/>
</dbReference>
<evidence type="ECO:0000256" key="7">
    <source>
        <dbReference type="ARBA" id="ARBA00059827"/>
    </source>
</evidence>
<dbReference type="InterPro" id="IPR052155">
    <property type="entry name" value="Biofilm_reg_signaling"/>
</dbReference>
<evidence type="ECO:0000313" key="14">
    <source>
        <dbReference type="Proteomes" id="UP000069935"/>
    </source>
</evidence>
<comment type="function">
    <text evidence="7">Putative oxygen sensor; modulates the activity of FixJ, a transcriptional activator of nitrogen fixation fixK gene. FixL probably acts as a kinase that phosphorylates FixJ.</text>
</comment>
<evidence type="ECO:0000256" key="9">
    <source>
        <dbReference type="SAM" id="MobiDB-lite"/>
    </source>
</evidence>
<dbReference type="SMART" id="SM00052">
    <property type="entry name" value="EAL"/>
    <property type="match status" value="1"/>
</dbReference>
<dbReference type="InterPro" id="IPR000160">
    <property type="entry name" value="GGDEF_dom"/>
</dbReference>
<dbReference type="SMART" id="SM00267">
    <property type="entry name" value="GGDEF"/>
    <property type="match status" value="1"/>
</dbReference>
<dbReference type="PROSITE" id="PS50883">
    <property type="entry name" value="EAL"/>
    <property type="match status" value="1"/>
</dbReference>
<evidence type="ECO:0000313" key="13">
    <source>
        <dbReference type="EMBL" id="ALG71767.1"/>
    </source>
</evidence>
<reference evidence="13 14" key="2">
    <citation type="journal article" date="2016" name="Genome Announc.">
        <title>Complete Genome Sequence of a Strain of Azospirillum thiophilum Isolated from a Sulfide Spring.</title>
        <authorList>
            <person name="Fomenkov A."/>
            <person name="Vincze T."/>
            <person name="Grabovich M."/>
            <person name="Anton B.P."/>
            <person name="Dubinina G."/>
            <person name="Orlova M."/>
            <person name="Belousova E."/>
            <person name="Roberts R.J."/>
        </authorList>
    </citation>
    <scope>NUCLEOTIDE SEQUENCE [LARGE SCALE GENOMIC DNA]</scope>
    <source>
        <strain evidence="13 14">BV-S</strain>
    </source>
</reference>
<keyword evidence="6" id="KW-0067">ATP-binding</keyword>
<dbReference type="InterPro" id="IPR035919">
    <property type="entry name" value="EAL_sf"/>
</dbReference>
<evidence type="ECO:0000259" key="10">
    <source>
        <dbReference type="PROSITE" id="PS50112"/>
    </source>
</evidence>
<evidence type="ECO:0000256" key="2">
    <source>
        <dbReference type="ARBA" id="ARBA00012438"/>
    </source>
</evidence>
<sequence>MNGSDSSGSGGKGSGGKEPDGAEAGGARGAGSGGLPRDPAFLASLASSLLDHGDMALVYVDRAGICRHADRRFAAALDRNPADLVGHALGALDHPVAAAIATAIAGVGDASAPSTAPVDCRTLGCDGRLSFLSGSVLVHRDGAGVALGYLGAFHETGDPDRIAEFVTCRDSFVATLLDAAVDGIIISGRDGVIRSVNRACSRLFGYEEGELLGRNMAMLMPPPFSRDHGRYIDSYLKTNRAKIIGIGRDTLGQRKDGTVFPMHLSVGEARLGAEVTFVGIIRDISERLAAEQRASYLARHDPLTGVLTRTAFLEECEALFAGQRAGQQAGQDAVQDAGETVPETRFALFTLDVDQFSDINEVFGFHVGDAALKAMVSRVTEVLPPDTIVCRIAADEFAALSRVADGEHAHRLADVLHDRLTASIYADRHWVRLRLSIGAAVEDETVHTLEDLNAKAKLALQAVQHNGGNAVCFYTPEMAAAATRRMMLTMHLAHAIERNELHLVYQPIVDQHGRLQSAEALLRWNHHVLGAVSPGEFIPVAEESGLIVPITDWVLTTAVAQMARWEAEGVLPDRVFLNISGQQFLRGNLTLRLEELLAGHPSLRSHLGLEITEQAAVRDLKVAVRTLGELADLGIQAAIDDFGSGYSSLSYVQQLPVAKLKIDRAFVIDVPENPKSNALVRAAVGMAHGLGLVTVAEGVETVEQRDFLVSVGCDMMQGYLFGRPMMPEALADMVRRQAVAALE</sequence>
<organism evidence="13 14">
    <name type="scientific">Azospirillum thiophilum</name>
    <dbReference type="NCBI Taxonomy" id="528244"/>
    <lineage>
        <taxon>Bacteria</taxon>
        <taxon>Pseudomonadati</taxon>
        <taxon>Pseudomonadota</taxon>
        <taxon>Alphaproteobacteria</taxon>
        <taxon>Rhodospirillales</taxon>
        <taxon>Azospirillaceae</taxon>
        <taxon>Azospirillum</taxon>
    </lineage>
</organism>
<dbReference type="RefSeq" id="WP_045582112.1">
    <property type="nucleotide sequence ID" value="NZ_CP012401.1"/>
</dbReference>
<dbReference type="Gene3D" id="3.30.450.20">
    <property type="entry name" value="PAS domain"/>
    <property type="match status" value="1"/>
</dbReference>
<gene>
    <name evidence="13" type="ORF">AL072_13540</name>
</gene>
<dbReference type="GO" id="GO:0006355">
    <property type="term" value="P:regulation of DNA-templated transcription"/>
    <property type="evidence" value="ECO:0007669"/>
    <property type="project" value="InterPro"/>
</dbReference>
<dbReference type="NCBIfam" id="TIGR00254">
    <property type="entry name" value="GGDEF"/>
    <property type="match status" value="1"/>
</dbReference>
<dbReference type="Pfam" id="PF00990">
    <property type="entry name" value="GGDEF"/>
    <property type="match status" value="1"/>
</dbReference>
<feature type="domain" description="EAL" evidence="11">
    <location>
        <begin position="485"/>
        <end position="738"/>
    </location>
</feature>
<protein>
    <recommendedName>
        <fullName evidence="8">Sensor protein FixL</fullName>
        <ecNumber evidence="2">2.7.13.3</ecNumber>
    </recommendedName>
</protein>
<dbReference type="PROSITE" id="PS50887">
    <property type="entry name" value="GGDEF"/>
    <property type="match status" value="1"/>
</dbReference>
<dbReference type="Proteomes" id="UP000069935">
    <property type="component" value="Chromosome 1"/>
</dbReference>
<reference evidence="14" key="1">
    <citation type="submission" date="2015-08" db="EMBL/GenBank/DDBJ databases">
        <title>Complete Genome Sequence of Azospirillum thiophilum BV-S.</title>
        <authorList>
            <person name="Fomenkov A."/>
            <person name="Vincze T."/>
            <person name="Grabovich M."/>
            <person name="Dubinina G."/>
            <person name="Orlova M."/>
            <person name="Belousova E."/>
            <person name="Roberts R.J."/>
        </authorList>
    </citation>
    <scope>NUCLEOTIDE SEQUENCE [LARGE SCALE GENOMIC DNA]</scope>
    <source>
        <strain evidence="14">BV-S</strain>
    </source>
</reference>
<dbReference type="InterPro" id="IPR043128">
    <property type="entry name" value="Rev_trsase/Diguanyl_cyclase"/>
</dbReference>
<dbReference type="NCBIfam" id="TIGR00229">
    <property type="entry name" value="sensory_box"/>
    <property type="match status" value="1"/>
</dbReference>
<evidence type="ECO:0000256" key="5">
    <source>
        <dbReference type="ARBA" id="ARBA00022777"/>
    </source>
</evidence>
<feature type="region of interest" description="Disordered" evidence="9">
    <location>
        <begin position="1"/>
        <end position="33"/>
    </location>
</feature>
<evidence type="ECO:0000259" key="11">
    <source>
        <dbReference type="PROSITE" id="PS50883"/>
    </source>
</evidence>
<comment type="catalytic activity">
    <reaction evidence="1">
        <text>ATP + protein L-histidine = ADP + protein N-phospho-L-histidine.</text>
        <dbReference type="EC" id="2.7.13.3"/>
    </reaction>
</comment>
<dbReference type="CDD" id="cd00130">
    <property type="entry name" value="PAS"/>
    <property type="match status" value="1"/>
</dbReference>